<dbReference type="SUPFAM" id="SSF54427">
    <property type="entry name" value="NTF2-like"/>
    <property type="match status" value="1"/>
</dbReference>
<dbReference type="SUPFAM" id="SSF54928">
    <property type="entry name" value="RNA-binding domain, RBD"/>
    <property type="match status" value="1"/>
</dbReference>
<dbReference type="CDD" id="cd00590">
    <property type="entry name" value="RRM_SF"/>
    <property type="match status" value="1"/>
</dbReference>
<evidence type="ECO:0000256" key="2">
    <source>
        <dbReference type="PROSITE-ProRule" id="PRU00176"/>
    </source>
</evidence>
<organism evidence="6 7">
    <name type="scientific">Ilex paraguariensis</name>
    <name type="common">yerba mate</name>
    <dbReference type="NCBI Taxonomy" id="185542"/>
    <lineage>
        <taxon>Eukaryota</taxon>
        <taxon>Viridiplantae</taxon>
        <taxon>Streptophyta</taxon>
        <taxon>Embryophyta</taxon>
        <taxon>Tracheophyta</taxon>
        <taxon>Spermatophyta</taxon>
        <taxon>Magnoliopsida</taxon>
        <taxon>eudicotyledons</taxon>
        <taxon>Gunneridae</taxon>
        <taxon>Pentapetalae</taxon>
        <taxon>asterids</taxon>
        <taxon>campanulids</taxon>
        <taxon>Aquifoliales</taxon>
        <taxon>Aquifoliaceae</taxon>
        <taxon>Ilex</taxon>
    </lineage>
</organism>
<dbReference type="InterPro" id="IPR000504">
    <property type="entry name" value="RRM_dom"/>
</dbReference>
<protein>
    <submittedName>
        <fullName evidence="6">Uncharacterized protein</fullName>
    </submittedName>
</protein>
<feature type="compositionally biased region" description="Basic and acidic residues" evidence="3">
    <location>
        <begin position="324"/>
        <end position="333"/>
    </location>
</feature>
<comment type="caution">
    <text evidence="6">The sequence shown here is derived from an EMBL/GenBank/DDBJ whole genome shotgun (WGS) entry which is preliminary data.</text>
</comment>
<dbReference type="Pfam" id="PF02136">
    <property type="entry name" value="NTF2"/>
    <property type="match status" value="1"/>
</dbReference>
<dbReference type="InterPro" id="IPR039539">
    <property type="entry name" value="Ras_GTPase_bind_prot"/>
</dbReference>
<dbReference type="InterPro" id="IPR035979">
    <property type="entry name" value="RBD_domain_sf"/>
</dbReference>
<dbReference type="Gene3D" id="3.30.70.330">
    <property type="match status" value="1"/>
</dbReference>
<dbReference type="EMBL" id="CAUOFW020002443">
    <property type="protein sequence ID" value="CAK9153705.1"/>
    <property type="molecule type" value="Genomic_DNA"/>
</dbReference>
<dbReference type="InterPro" id="IPR002075">
    <property type="entry name" value="NTF2_dom"/>
</dbReference>
<dbReference type="Proteomes" id="UP001642360">
    <property type="component" value="Unassembled WGS sequence"/>
</dbReference>
<dbReference type="InterPro" id="IPR032710">
    <property type="entry name" value="NTF2-like_dom_sf"/>
</dbReference>
<dbReference type="AlphaFoldDB" id="A0ABC8SD12"/>
<dbReference type="CDD" id="cd00780">
    <property type="entry name" value="NTF2"/>
    <property type="match status" value="1"/>
</dbReference>
<evidence type="ECO:0000313" key="7">
    <source>
        <dbReference type="Proteomes" id="UP001642360"/>
    </source>
</evidence>
<evidence type="ECO:0000256" key="1">
    <source>
        <dbReference type="ARBA" id="ARBA00022884"/>
    </source>
</evidence>
<gene>
    <name evidence="6" type="ORF">ILEXP_LOCUS21994</name>
</gene>
<dbReference type="SMART" id="SM00360">
    <property type="entry name" value="RRM"/>
    <property type="match status" value="1"/>
</dbReference>
<reference evidence="6 7" key="1">
    <citation type="submission" date="2024-02" db="EMBL/GenBank/DDBJ databases">
        <authorList>
            <person name="Vignale AGUSTIN F."/>
            <person name="Sosa J E."/>
            <person name="Modenutti C."/>
        </authorList>
    </citation>
    <scope>NUCLEOTIDE SEQUENCE [LARGE SCALE GENOMIC DNA]</scope>
</reference>
<evidence type="ECO:0000259" key="5">
    <source>
        <dbReference type="PROSITE" id="PS50177"/>
    </source>
</evidence>
<feature type="compositionally biased region" description="Basic and acidic residues" evidence="3">
    <location>
        <begin position="362"/>
        <end position="378"/>
    </location>
</feature>
<dbReference type="PROSITE" id="PS50177">
    <property type="entry name" value="NTF2_DOMAIN"/>
    <property type="match status" value="1"/>
</dbReference>
<dbReference type="Gene3D" id="3.10.450.50">
    <property type="match status" value="1"/>
</dbReference>
<feature type="region of interest" description="Disordered" evidence="3">
    <location>
        <begin position="362"/>
        <end position="384"/>
    </location>
</feature>
<dbReference type="PANTHER" id="PTHR10693">
    <property type="entry name" value="RAS GTPASE-ACTIVATING PROTEIN-BINDING PROTEIN"/>
    <property type="match status" value="1"/>
</dbReference>
<feature type="domain" description="NTF2" evidence="5">
    <location>
        <begin position="14"/>
        <end position="128"/>
    </location>
</feature>
<dbReference type="GO" id="GO:0003723">
    <property type="term" value="F:RNA binding"/>
    <property type="evidence" value="ECO:0007669"/>
    <property type="project" value="UniProtKB-UniRule"/>
</dbReference>
<proteinExistence type="predicted"/>
<accession>A0ABC8SD12</accession>
<evidence type="ECO:0000256" key="3">
    <source>
        <dbReference type="SAM" id="MobiDB-lite"/>
    </source>
</evidence>
<sequence length="384" mass="42555">MASPYRASVSAVQVGRYFVQQYYPVLCQRPHLVHHFYTDDSSMVRVDGNSSKTVSAKLQIDALLMSRKFTRIVVKTINSLESWNGGVVVVVSGTVKSQDFSGLRIFVQTFFLAPQKEGYFVINDIFHFVTEEVMYPPPVSIVSENKVEPQANTSSLLPDTPDFNRALEVGAREFEEETIVEEPSIREPPAITYASIVRAPKGKSVRSVPAQPSFTKNMDVAGKGLSREEEGDLLELSTSVCVKNLPSTIRALDILHEFSNFGRIKPDGVFLRNRKEIGVCFAFVEFESVQSAQNAIKASPLQLAGRRVYVEVRRANGSSSSSRGGREEAEEGIKMSHCKGDMVHILLTGEAIKMGMTTANKEAMDSRVRNDPKGHDTPSRSNWA</sequence>
<dbReference type="PANTHER" id="PTHR10693:SF29">
    <property type="entry name" value="GB|AAD20086.1"/>
    <property type="match status" value="1"/>
</dbReference>
<dbReference type="PROSITE" id="PS50102">
    <property type="entry name" value="RRM"/>
    <property type="match status" value="1"/>
</dbReference>
<dbReference type="FunFam" id="3.10.450.50:FF:000003">
    <property type="entry name" value="Nuclear transport factor 2 family protein"/>
    <property type="match status" value="1"/>
</dbReference>
<dbReference type="GO" id="GO:0005737">
    <property type="term" value="C:cytoplasm"/>
    <property type="evidence" value="ECO:0007669"/>
    <property type="project" value="UniProtKB-ARBA"/>
</dbReference>
<dbReference type="InterPro" id="IPR012677">
    <property type="entry name" value="Nucleotide-bd_a/b_plait_sf"/>
</dbReference>
<evidence type="ECO:0000259" key="4">
    <source>
        <dbReference type="PROSITE" id="PS50102"/>
    </source>
</evidence>
<dbReference type="InterPro" id="IPR018222">
    <property type="entry name" value="Nuclear_transport_factor_2_euk"/>
</dbReference>
<feature type="region of interest" description="Disordered" evidence="3">
    <location>
        <begin position="314"/>
        <end position="333"/>
    </location>
</feature>
<name>A0ABC8SD12_9AQUA</name>
<keyword evidence="1 2" id="KW-0694">RNA-binding</keyword>
<feature type="domain" description="RRM" evidence="4">
    <location>
        <begin position="238"/>
        <end position="317"/>
    </location>
</feature>
<dbReference type="Pfam" id="PF00076">
    <property type="entry name" value="RRM_1"/>
    <property type="match status" value="1"/>
</dbReference>
<keyword evidence="7" id="KW-1185">Reference proteome</keyword>
<evidence type="ECO:0000313" key="6">
    <source>
        <dbReference type="EMBL" id="CAK9153705.1"/>
    </source>
</evidence>